<dbReference type="Gene3D" id="3.40.50.1000">
    <property type="entry name" value="HAD superfamily/HAD-like"/>
    <property type="match status" value="2"/>
</dbReference>
<reference evidence="22 23" key="1">
    <citation type="submission" date="2020-04" db="EMBL/GenBank/DDBJ databases">
        <title>Perkinsus chesapeaki whole genome sequence.</title>
        <authorList>
            <person name="Bogema D.R."/>
        </authorList>
    </citation>
    <scope>NUCLEOTIDE SEQUENCE [LARGE SCALE GENOMIC DNA]</scope>
    <source>
        <strain evidence="22">ATCC PRA-425</strain>
    </source>
</reference>
<feature type="domain" description="P-type ATPase A" evidence="19">
    <location>
        <begin position="124"/>
        <end position="209"/>
    </location>
</feature>
<dbReference type="Gene3D" id="3.40.1110.10">
    <property type="entry name" value="Calcium-transporting ATPase, cytoplasmic domain N"/>
    <property type="match status" value="2"/>
</dbReference>
<feature type="binding site" evidence="15">
    <location>
        <position position="1574"/>
    </location>
    <ligand>
        <name>ATP</name>
        <dbReference type="ChEBI" id="CHEBI:30616"/>
    </ligand>
</feature>
<dbReference type="GO" id="GO:0000287">
    <property type="term" value="F:magnesium ion binding"/>
    <property type="evidence" value="ECO:0007669"/>
    <property type="project" value="InterPro"/>
</dbReference>
<dbReference type="InterPro" id="IPR008250">
    <property type="entry name" value="ATPase_P-typ_transduc_dom_A_sf"/>
</dbReference>
<evidence type="ECO:0000313" key="22">
    <source>
        <dbReference type="EMBL" id="KAF4669070.1"/>
    </source>
</evidence>
<feature type="region of interest" description="Disordered" evidence="17">
    <location>
        <begin position="668"/>
        <end position="687"/>
    </location>
</feature>
<comment type="caution">
    <text evidence="22">The sequence shown here is derived from an EMBL/GenBank/DDBJ whole genome shotgun (WGS) entry which is preliminary data.</text>
</comment>
<evidence type="ECO:0000256" key="1">
    <source>
        <dbReference type="ARBA" id="ARBA00004141"/>
    </source>
</evidence>
<proteinExistence type="inferred from homology"/>
<dbReference type="InterPro" id="IPR023298">
    <property type="entry name" value="ATPase_P-typ_TM_dom_sf"/>
</dbReference>
<evidence type="ECO:0000256" key="6">
    <source>
        <dbReference type="ARBA" id="ARBA00022723"/>
    </source>
</evidence>
<keyword evidence="5 18" id="KW-0812">Transmembrane</keyword>
<feature type="binding site" evidence="16">
    <location>
        <position position="1575"/>
    </location>
    <ligand>
        <name>Mg(2+)</name>
        <dbReference type="ChEBI" id="CHEBI:18420"/>
    </ligand>
</feature>
<dbReference type="SFLD" id="SFLDF00027">
    <property type="entry name" value="p-type_atpase"/>
    <property type="match status" value="1"/>
</dbReference>
<name>A0A7J6MD36_PERCH</name>
<feature type="compositionally biased region" description="Polar residues" evidence="17">
    <location>
        <begin position="740"/>
        <end position="752"/>
    </location>
</feature>
<feature type="binding site" evidence="15">
    <location>
        <position position="1549"/>
    </location>
    <ligand>
        <name>ATP</name>
        <dbReference type="ChEBI" id="CHEBI:30616"/>
    </ligand>
</feature>
<feature type="transmembrane region" description="Helical" evidence="18">
    <location>
        <begin position="1628"/>
        <end position="1649"/>
    </location>
</feature>
<dbReference type="NCBIfam" id="TIGR01652">
    <property type="entry name" value="ATPase-Plipid"/>
    <property type="match status" value="1"/>
</dbReference>
<evidence type="ECO:0000256" key="10">
    <source>
        <dbReference type="ARBA" id="ARBA00022967"/>
    </source>
</evidence>
<keyword evidence="6 16" id="KW-0479">Metal-binding</keyword>
<feature type="binding site" evidence="15">
    <location>
        <position position="1309"/>
    </location>
    <ligand>
        <name>ATP</name>
        <dbReference type="ChEBI" id="CHEBI:30616"/>
    </ligand>
</feature>
<evidence type="ECO:0000256" key="9">
    <source>
        <dbReference type="ARBA" id="ARBA00022842"/>
    </source>
</evidence>
<dbReference type="Gene3D" id="2.70.150.10">
    <property type="entry name" value="Calcium-transporting ATPase, cytoplasmic transduction domain A"/>
    <property type="match status" value="2"/>
</dbReference>
<evidence type="ECO:0000256" key="11">
    <source>
        <dbReference type="ARBA" id="ARBA00022989"/>
    </source>
</evidence>
<dbReference type="Pfam" id="PF13246">
    <property type="entry name" value="Cation_ATPase"/>
    <property type="match status" value="2"/>
</dbReference>
<dbReference type="Proteomes" id="UP000591131">
    <property type="component" value="Unassembled WGS sequence"/>
</dbReference>
<evidence type="ECO:0000256" key="13">
    <source>
        <dbReference type="ARBA" id="ARBA00034036"/>
    </source>
</evidence>
<dbReference type="NCBIfam" id="TIGR01494">
    <property type="entry name" value="ATPase_P-type"/>
    <property type="match status" value="1"/>
</dbReference>
<keyword evidence="10" id="KW-1278">Translocase</keyword>
<keyword evidence="11 18" id="KW-1133">Transmembrane helix</keyword>
<feature type="transmembrane region" description="Helical" evidence="18">
    <location>
        <begin position="1021"/>
        <end position="1043"/>
    </location>
</feature>
<dbReference type="SUPFAM" id="SSF81665">
    <property type="entry name" value="Calcium ATPase, transmembrane domain M"/>
    <property type="match status" value="1"/>
</dbReference>
<dbReference type="EMBL" id="JAAPAO010000178">
    <property type="protein sequence ID" value="KAF4669070.1"/>
    <property type="molecule type" value="Genomic_DNA"/>
</dbReference>
<keyword evidence="8 15" id="KW-0067">ATP-binding</keyword>
<evidence type="ECO:0000256" key="7">
    <source>
        <dbReference type="ARBA" id="ARBA00022741"/>
    </source>
</evidence>
<evidence type="ECO:0000256" key="2">
    <source>
        <dbReference type="ARBA" id="ARBA00004308"/>
    </source>
</evidence>
<dbReference type="InterPro" id="IPR023299">
    <property type="entry name" value="ATPase_P-typ_cyto_dom_N"/>
</dbReference>
<feature type="transmembrane region" description="Helical" evidence="18">
    <location>
        <begin position="1661"/>
        <end position="1681"/>
    </location>
</feature>
<feature type="transmembrane region" description="Helical" evidence="18">
    <location>
        <begin position="68"/>
        <end position="85"/>
    </location>
</feature>
<evidence type="ECO:0000256" key="15">
    <source>
        <dbReference type="PIRSR" id="PIRSR606539-2"/>
    </source>
</evidence>
<dbReference type="InterPro" id="IPR023214">
    <property type="entry name" value="HAD_sf"/>
</dbReference>
<dbReference type="SUPFAM" id="SSF56784">
    <property type="entry name" value="HAD-like"/>
    <property type="match status" value="2"/>
</dbReference>
<feature type="active site" description="4-aspartylphosphate intermediate" evidence="14">
    <location>
        <position position="1089"/>
    </location>
</feature>
<feature type="transmembrane region" description="Helical" evidence="18">
    <location>
        <begin position="1840"/>
        <end position="1860"/>
    </location>
</feature>
<evidence type="ECO:0000256" key="14">
    <source>
        <dbReference type="PIRSR" id="PIRSR606539-1"/>
    </source>
</evidence>
<feature type="region of interest" description="Disordered" evidence="17">
    <location>
        <begin position="722"/>
        <end position="752"/>
    </location>
</feature>
<evidence type="ECO:0000259" key="19">
    <source>
        <dbReference type="Pfam" id="PF00122"/>
    </source>
</evidence>
<feature type="binding site" evidence="15">
    <location>
        <position position="1090"/>
    </location>
    <ligand>
        <name>ATP</name>
        <dbReference type="ChEBI" id="CHEBI:30616"/>
    </ligand>
</feature>
<feature type="binding site" evidence="15">
    <location>
        <position position="1089"/>
    </location>
    <ligand>
        <name>ATP</name>
        <dbReference type="ChEBI" id="CHEBI:30616"/>
    </ligand>
</feature>
<dbReference type="PROSITE" id="PS00154">
    <property type="entry name" value="ATPASE_E1_E2"/>
    <property type="match status" value="1"/>
</dbReference>
<comment type="cofactor">
    <cofactor evidence="16">
        <name>Mg(2+)</name>
        <dbReference type="ChEBI" id="CHEBI:18420"/>
    </cofactor>
</comment>
<feature type="binding site" evidence="15">
    <location>
        <position position="1543"/>
    </location>
    <ligand>
        <name>ATP</name>
        <dbReference type="ChEBI" id="CHEBI:30616"/>
    </ligand>
</feature>
<dbReference type="GO" id="GO:0140326">
    <property type="term" value="F:ATPase-coupled intramembrane lipid transporter activity"/>
    <property type="evidence" value="ECO:0007669"/>
    <property type="project" value="UniProtKB-EC"/>
</dbReference>
<dbReference type="InterPro" id="IPR044492">
    <property type="entry name" value="P_typ_ATPase_HD_dom"/>
</dbReference>
<feature type="transmembrane region" description="Helical" evidence="18">
    <location>
        <begin position="1732"/>
        <end position="1751"/>
    </location>
</feature>
<evidence type="ECO:0000256" key="16">
    <source>
        <dbReference type="PIRSR" id="PIRSR606539-3"/>
    </source>
</evidence>
<feature type="binding site" evidence="16">
    <location>
        <position position="1091"/>
    </location>
    <ligand>
        <name>Mg(2+)</name>
        <dbReference type="ChEBI" id="CHEBI:18420"/>
    </ligand>
</feature>
<feature type="binding site" evidence="15">
    <location>
        <position position="1435"/>
    </location>
    <ligand>
        <name>ATP</name>
        <dbReference type="ChEBI" id="CHEBI:30616"/>
    </ligand>
</feature>
<feature type="binding site" evidence="15">
    <location>
        <position position="1575"/>
    </location>
    <ligand>
        <name>ATP</name>
        <dbReference type="ChEBI" id="CHEBI:30616"/>
    </ligand>
</feature>
<dbReference type="Pfam" id="PF16209">
    <property type="entry name" value="PhoLip_ATPase_N"/>
    <property type="match status" value="1"/>
</dbReference>
<feature type="binding site" evidence="15">
    <location>
        <position position="1434"/>
    </location>
    <ligand>
        <name>ATP</name>
        <dbReference type="ChEBI" id="CHEBI:30616"/>
    </ligand>
</feature>
<feature type="region of interest" description="Disordered" evidence="17">
    <location>
        <begin position="1451"/>
        <end position="1483"/>
    </location>
</feature>
<feature type="binding site" evidence="16">
    <location>
        <position position="1089"/>
    </location>
    <ligand>
        <name>Mg(2+)</name>
        <dbReference type="ChEBI" id="CHEBI:18420"/>
    </ligand>
</feature>
<dbReference type="Pfam" id="PF16212">
    <property type="entry name" value="PhoLip_ATPase_C"/>
    <property type="match status" value="1"/>
</dbReference>
<gene>
    <name evidence="22" type="ORF">FOL47_002720</name>
</gene>
<keyword evidence="7 15" id="KW-0547">Nucleotide-binding</keyword>
<feature type="binding site" evidence="15">
    <location>
        <position position="1239"/>
    </location>
    <ligand>
        <name>ATP</name>
        <dbReference type="ChEBI" id="CHEBI:30616"/>
    </ligand>
</feature>
<protein>
    <recommendedName>
        <fullName evidence="4">P-type phospholipid transporter</fullName>
        <ecNumber evidence="4">7.6.2.1</ecNumber>
    </recommendedName>
</protein>
<accession>A0A7J6MD36</accession>
<dbReference type="SUPFAM" id="SSF81653">
    <property type="entry name" value="Calcium ATPase, transduction domain A"/>
    <property type="match status" value="2"/>
</dbReference>
<dbReference type="InterPro" id="IPR006539">
    <property type="entry name" value="P-type_ATPase_IV"/>
</dbReference>
<feature type="binding site" evidence="15">
    <location>
        <position position="1347"/>
    </location>
    <ligand>
        <name>ATP</name>
        <dbReference type="ChEBI" id="CHEBI:30616"/>
    </ligand>
</feature>
<feature type="binding site" evidence="15">
    <location>
        <position position="1436"/>
    </location>
    <ligand>
        <name>ATP</name>
        <dbReference type="ChEBI" id="CHEBI:30616"/>
    </ligand>
</feature>
<evidence type="ECO:0000259" key="20">
    <source>
        <dbReference type="Pfam" id="PF16209"/>
    </source>
</evidence>
<evidence type="ECO:0000313" key="23">
    <source>
        <dbReference type="Proteomes" id="UP000591131"/>
    </source>
</evidence>
<feature type="binding site" evidence="15">
    <location>
        <position position="1281"/>
    </location>
    <ligand>
        <name>ATP</name>
        <dbReference type="ChEBI" id="CHEBI:30616"/>
    </ligand>
</feature>
<comment type="similarity">
    <text evidence="3">Belongs to the cation transport ATPase (P-type) (TC 3.A.3) family. Type IV subfamily.</text>
</comment>
<dbReference type="EC" id="7.6.2.1" evidence="4"/>
<dbReference type="GO" id="GO:0005886">
    <property type="term" value="C:plasma membrane"/>
    <property type="evidence" value="ECO:0007669"/>
    <property type="project" value="TreeGrafter"/>
</dbReference>
<comment type="subcellular location">
    <subcellularLocation>
        <location evidence="2">Endomembrane system</location>
    </subcellularLocation>
    <subcellularLocation>
        <location evidence="1">Membrane</location>
        <topology evidence="1">Multi-pass membrane protein</topology>
    </subcellularLocation>
</comment>
<keyword evidence="23" id="KW-1185">Reference proteome</keyword>
<keyword evidence="9 16" id="KW-0460">Magnesium</keyword>
<dbReference type="InterPro" id="IPR032630">
    <property type="entry name" value="P_typ_ATPase_c"/>
</dbReference>
<evidence type="ECO:0000256" key="17">
    <source>
        <dbReference type="SAM" id="MobiDB-lite"/>
    </source>
</evidence>
<feature type="domain" description="P-type ATPase N-terminal" evidence="20">
    <location>
        <begin position="40"/>
        <end position="93"/>
    </location>
</feature>
<comment type="catalytic activity">
    <reaction evidence="13">
        <text>ATP + H2O + phospholipidSide 1 = ADP + phosphate + phospholipidSide 2.</text>
        <dbReference type="EC" id="7.6.2.1"/>
    </reaction>
</comment>
<dbReference type="SUPFAM" id="SSF81660">
    <property type="entry name" value="Metal cation-transporting ATPase, ATP-binding domain N"/>
    <property type="match status" value="2"/>
</dbReference>
<evidence type="ECO:0000256" key="8">
    <source>
        <dbReference type="ARBA" id="ARBA00022840"/>
    </source>
</evidence>
<feature type="transmembrane region" description="Helical" evidence="18">
    <location>
        <begin position="1800"/>
        <end position="1820"/>
    </location>
</feature>
<evidence type="ECO:0000256" key="18">
    <source>
        <dbReference type="SAM" id="Phobius"/>
    </source>
</evidence>
<sequence length="1883" mass="208156">MSDYVADYIQRTWKKVRRRDRSDSTQAPYRHVEVGVPNLEFYDNRVSSRRYNWFSFLPLSLLFQFRKFSNLFFLLSAVVMLIPNVSSLSPVSALFPLAFVLIVSEIREFVEEYQAYNRDKETNSTKTHKIADNGTVVAVPWSELRVGDVVLVLDQEPIPADLVLLLSSHAENAKTGSVAYMETSNLDGETNLKTREAPKLVGKMVISGSEFARRRSKTSGSELPYHMVTTLSLLALPAVTTEPDSSAARQQLPTEEGQVIKRLGTGYNAEDTLGRLVSSMAMDFEAPHPDMYKFKGTIGPLSNTEDQGFAEGLSIDNMLLRGCKLRNTPWAVGVVTYAGYDTKAEMNSREFNRPDPSTVPQGEKCNAVFSGVLPTNLELIGIMQQALKKDGVDSPIGQFLMCLALNHSCEHVAAGHINPEHMEEEPAKILSGCIQLFNKNKRRGQQQPVDDSGRLDYDDKPVYMYTKGADSSVLPKCQNNTPEENKIRAHTKRMVARFAETGFRTLCVAYREITLSAWREIQSEIDAAQSKVAEREKLVSEIDAKKVEVHFTLLGCTAVEDKLQDGVPETIASLRNANITVCMITGDKRETAINIARSCRLITSKQNVYTMMSQNNMFGGGNFVPIRSLQQLLGNPREEKVSWLSRLSLRVLCGKISNWPAEAKEPALGVDTPLEPGPADGHDDENDTDMLLGPNPLAIWELTGEGQDIEDKIRNEQQAKRLVSRTTSNMSRATPPLRASSMTSGNPDGPSGTQKFSLVIDAVYPGDILVVRDRDHFPADLVLLLSSHAENAKTGSVAYMETSNLDGETNLKTREAPKLVGATLEACLGMSPGRRPGSVPIAIAPDQEQGGNRQGRGAEARMPSDIDASHLFEMDSGKLSALVGSLAIEFESPTTDMMKFRGTISSLVDAGLSTDTSEAISIENILLRGCSLRNTPWAVGVVVYAGSETRAMMNSHADTGPRKQSTVDRAMNKYVMVLFLLQALLCALATIFTSTYSQPGDKDADSDPPWYLEGLSYQAEFITYISYFLLLNTLIPVSLWVSVEVIKFAQSFLIEWDMNLYDAERDLHARCNAKNMHEELGMVTHVFSDKTGTLTCNKMEFKGAAVGGMTYSEEFLGDESAPLGSVGQRSRSEFSGVLPPSGRLIGCFQQALEAQGPDSPLALFLLSLALNHSCERVRIKGQTGLEDSDSPRGKKGCNPCLYLSRKKLARSTGAISMAEEGAEEALDGPILYQGTSPDESALVGAAADFGVRFIDRTPYSIEVALPGGSVREFKILHVVEFTSERRMMSTVLTEDAPDTPDKQVFVFTKGADSSIVSKCIVNTEEDPNTSFGHTEQMVKNFAEKGYRTLCVAYRQLAMNEWEAIAKELHEAQIGDMNLREEKVAKICTEKIEVGFTLLGCTAVEDKLQSLFGGGNFVNLNALKEAASKSSAKATGDNVEFTKERVIWGLTEECQSEKPQPGATAPQQSGEARPGLGERQASRVRNMSLNVESLPVREPSAGGRRYSIVVDGASLPTILQAPKSVARLRSVINHAQCESAVFCRVNPKQKGDIVRLVKDGIHGRGSVLAIGDGANDINMIHQAHVGVGIFGQEGYQAAGTADYAISRFGDLYRLMFYHGRWNYERMSHYINFFIYKNFLFTLCQFCFGTASRWSGQTVYDSFYVLVYNSVFSLLPLTVAALFDRDIHPDLDGPLTGDGRLRHPSYMTNALWRHEVIPRLYRRSASNYNFNPGVLFRWIVIGTFQSVICYYGVWCFRQYPNASVGGHGRISDLWMDSILLYTIILALVSVLILQYTREWSRVLILALLLFQFFLYIAFVFGYDIAIIDGDASGYLLSSLGSVGFWLILLLLVVTCFLPAFALEKLKSLSPTVPLVEKLLQQRRIR</sequence>
<dbReference type="PANTHER" id="PTHR24092">
    <property type="entry name" value="PROBABLE PHOSPHOLIPID-TRANSPORTING ATPASE"/>
    <property type="match status" value="1"/>
</dbReference>
<evidence type="ECO:0000256" key="3">
    <source>
        <dbReference type="ARBA" id="ARBA00008109"/>
    </source>
</evidence>
<evidence type="ECO:0000256" key="12">
    <source>
        <dbReference type="ARBA" id="ARBA00023136"/>
    </source>
</evidence>
<feature type="transmembrane region" description="Helical" evidence="18">
    <location>
        <begin position="974"/>
        <end position="996"/>
    </location>
</feature>
<dbReference type="SFLD" id="SFLDG00002">
    <property type="entry name" value="C1.7:_P-type_atpase_like"/>
    <property type="match status" value="1"/>
</dbReference>
<evidence type="ECO:0000256" key="4">
    <source>
        <dbReference type="ARBA" id="ARBA00012189"/>
    </source>
</evidence>
<keyword evidence="12 18" id="KW-0472">Membrane</keyword>
<feature type="binding site" evidence="16">
    <location>
        <position position="1571"/>
    </location>
    <ligand>
        <name>Mg(2+)</name>
        <dbReference type="ChEBI" id="CHEBI:18420"/>
    </ligand>
</feature>
<dbReference type="GO" id="GO:0016887">
    <property type="term" value="F:ATP hydrolysis activity"/>
    <property type="evidence" value="ECO:0007669"/>
    <property type="project" value="InterPro"/>
</dbReference>
<dbReference type="Pfam" id="PF00122">
    <property type="entry name" value="E1-E2_ATPase"/>
    <property type="match status" value="1"/>
</dbReference>
<dbReference type="OrthoDB" id="377733at2759"/>
<dbReference type="InterPro" id="IPR036412">
    <property type="entry name" value="HAD-like_sf"/>
</dbReference>
<feature type="binding site" evidence="15">
    <location>
        <position position="1091"/>
    </location>
    <ligand>
        <name>ATP</name>
        <dbReference type="ChEBI" id="CHEBI:30616"/>
    </ligand>
</feature>
<feature type="domain" description="P-type ATPase C-terminal" evidence="21">
    <location>
        <begin position="1599"/>
        <end position="1864"/>
    </location>
</feature>
<evidence type="ECO:0000256" key="5">
    <source>
        <dbReference type="ARBA" id="ARBA00022692"/>
    </source>
</evidence>
<evidence type="ECO:0000259" key="21">
    <source>
        <dbReference type="Pfam" id="PF16212"/>
    </source>
</evidence>
<organism evidence="22 23">
    <name type="scientific">Perkinsus chesapeaki</name>
    <name type="common">Clam parasite</name>
    <name type="synonym">Perkinsus andrewsi</name>
    <dbReference type="NCBI Taxonomy" id="330153"/>
    <lineage>
        <taxon>Eukaryota</taxon>
        <taxon>Sar</taxon>
        <taxon>Alveolata</taxon>
        <taxon>Perkinsozoa</taxon>
        <taxon>Perkinsea</taxon>
        <taxon>Perkinsida</taxon>
        <taxon>Perkinsidae</taxon>
        <taxon>Perkinsus</taxon>
    </lineage>
</organism>
<dbReference type="InterPro" id="IPR059000">
    <property type="entry name" value="ATPase_P-type_domA"/>
</dbReference>
<dbReference type="InterPro" id="IPR018303">
    <property type="entry name" value="ATPase_P-typ_P_site"/>
</dbReference>
<dbReference type="InterPro" id="IPR001757">
    <property type="entry name" value="P_typ_ATPase"/>
</dbReference>
<feature type="transmembrane region" description="Helical" evidence="18">
    <location>
        <begin position="1771"/>
        <end position="1793"/>
    </location>
</feature>
<dbReference type="InterPro" id="IPR032631">
    <property type="entry name" value="P-type_ATPase_N"/>
</dbReference>
<dbReference type="SFLD" id="SFLDS00003">
    <property type="entry name" value="Haloacid_Dehalogenase"/>
    <property type="match status" value="1"/>
</dbReference>
<dbReference type="GO" id="GO:0005524">
    <property type="term" value="F:ATP binding"/>
    <property type="evidence" value="ECO:0007669"/>
    <property type="project" value="UniProtKB-KW"/>
</dbReference>
<dbReference type="GO" id="GO:0045332">
    <property type="term" value="P:phospholipid translocation"/>
    <property type="evidence" value="ECO:0007669"/>
    <property type="project" value="TreeGrafter"/>
</dbReference>